<evidence type="ECO:0000256" key="1">
    <source>
        <dbReference type="SAM" id="SignalP"/>
    </source>
</evidence>
<evidence type="ECO:0000313" key="3">
    <source>
        <dbReference type="EMBL" id="KAJ6222321.1"/>
    </source>
</evidence>
<dbReference type="Gene3D" id="3.40.50.1110">
    <property type="entry name" value="SGNH hydrolase"/>
    <property type="match status" value="1"/>
</dbReference>
<dbReference type="PANTHER" id="PTHR30383:SF32">
    <property type="entry name" value="SGNH-HYDROLASE"/>
    <property type="match status" value="1"/>
</dbReference>
<dbReference type="SUPFAM" id="SSF52266">
    <property type="entry name" value="SGNH hydrolase"/>
    <property type="match status" value="1"/>
</dbReference>
<feature type="domain" description="SGNH hydrolase-type esterase" evidence="2">
    <location>
        <begin position="54"/>
        <end position="214"/>
    </location>
</feature>
<dbReference type="InterPro" id="IPR036514">
    <property type="entry name" value="SGNH_hydro_sf"/>
</dbReference>
<feature type="chain" id="PRO_5040484858" description="SGNH hydrolase-type esterase domain-containing protein" evidence="1">
    <location>
        <begin position="19"/>
        <end position="229"/>
    </location>
</feature>
<comment type="caution">
    <text evidence="3">The sequence shown here is derived from an EMBL/GenBank/DDBJ whole genome shotgun (WGS) entry which is preliminary data.</text>
</comment>
<dbReference type="Proteomes" id="UP001142055">
    <property type="component" value="Chromosome 1"/>
</dbReference>
<dbReference type="OMA" id="NDDMLRC"/>
<reference evidence="3" key="1">
    <citation type="submission" date="2022-12" db="EMBL/GenBank/DDBJ databases">
        <title>Genome assemblies of Blomia tropicalis.</title>
        <authorList>
            <person name="Cui Y."/>
        </authorList>
    </citation>
    <scope>NUCLEOTIDE SEQUENCE</scope>
    <source>
        <tissue evidence="3">Adult mites</tissue>
    </source>
</reference>
<name>A0A9Q0RQ29_BLOTA</name>
<organism evidence="3 4">
    <name type="scientific">Blomia tropicalis</name>
    <name type="common">Mite</name>
    <dbReference type="NCBI Taxonomy" id="40697"/>
    <lineage>
        <taxon>Eukaryota</taxon>
        <taxon>Metazoa</taxon>
        <taxon>Ecdysozoa</taxon>
        <taxon>Arthropoda</taxon>
        <taxon>Chelicerata</taxon>
        <taxon>Arachnida</taxon>
        <taxon>Acari</taxon>
        <taxon>Acariformes</taxon>
        <taxon>Sarcoptiformes</taxon>
        <taxon>Astigmata</taxon>
        <taxon>Glycyphagoidea</taxon>
        <taxon>Echimyopodidae</taxon>
        <taxon>Blomia</taxon>
    </lineage>
</organism>
<protein>
    <recommendedName>
        <fullName evidence="2">SGNH hydrolase-type esterase domain-containing protein</fullName>
    </recommendedName>
</protein>
<accession>A0A9Q0RQ29</accession>
<dbReference type="GO" id="GO:0004622">
    <property type="term" value="F:phosphatidylcholine lysophospholipase activity"/>
    <property type="evidence" value="ECO:0007669"/>
    <property type="project" value="TreeGrafter"/>
</dbReference>
<dbReference type="InterPro" id="IPR051532">
    <property type="entry name" value="Ester_Hydrolysis_Enzymes"/>
</dbReference>
<dbReference type="AlphaFoldDB" id="A0A9Q0RQ29"/>
<gene>
    <name evidence="3" type="ORF">RDWZM_000866</name>
</gene>
<dbReference type="EMBL" id="JAPWDV010000001">
    <property type="protein sequence ID" value="KAJ6222321.1"/>
    <property type="molecule type" value="Genomic_DNA"/>
</dbReference>
<keyword evidence="1" id="KW-0732">Signal</keyword>
<feature type="signal peptide" evidence="1">
    <location>
        <begin position="1"/>
        <end position="18"/>
    </location>
</feature>
<dbReference type="InterPro" id="IPR013830">
    <property type="entry name" value="SGNH_hydro"/>
</dbReference>
<evidence type="ECO:0000313" key="4">
    <source>
        <dbReference type="Proteomes" id="UP001142055"/>
    </source>
</evidence>
<dbReference type="Pfam" id="PF13472">
    <property type="entry name" value="Lipase_GDSL_2"/>
    <property type="match status" value="1"/>
</dbReference>
<evidence type="ECO:0000259" key="2">
    <source>
        <dbReference type="Pfam" id="PF13472"/>
    </source>
</evidence>
<proteinExistence type="predicted"/>
<keyword evidence="4" id="KW-1185">Reference proteome</keyword>
<dbReference type="PANTHER" id="PTHR30383">
    <property type="entry name" value="THIOESTERASE 1/PROTEASE 1/LYSOPHOSPHOLIPASE L1"/>
    <property type="match status" value="1"/>
</dbReference>
<sequence>MNFFTVLATITLIGLAQAGSPWIAEPRNLDWWKARHQGLLNQTKLHAAEEKVIFLGDSITEGWSNHGKNVWKQHYENRHSFNYGIGGDRTEHILWRIANGELENVNAKLVVLMIGTNNIRLHSSKDIAKGIHAILDALYSKMPNAKVLLLSVLPRQPENIDSIVHDINKSISQYADNKRVFWLDLTTNFEVTLGLEKAELFLPDHVHLTEKGYQMWQKVMEPTFSKLIA</sequence>